<evidence type="ECO:0000313" key="3">
    <source>
        <dbReference type="EMBL" id="MEE1972059.1"/>
    </source>
</evidence>
<keyword evidence="1" id="KW-0732">Signal</keyword>
<evidence type="ECO:0000313" key="4">
    <source>
        <dbReference type="Proteomes" id="UP001343698"/>
    </source>
</evidence>
<dbReference type="RefSeq" id="WP_272636222.1">
    <property type="nucleotide sequence ID" value="NZ_JAZDDF010000002.1"/>
</dbReference>
<keyword evidence="4" id="KW-1185">Reference proteome</keyword>
<protein>
    <submittedName>
        <fullName evidence="3">Nuclear transport factor 2 family protein</fullName>
    </submittedName>
</protein>
<dbReference type="Gene3D" id="3.10.450.50">
    <property type="match status" value="1"/>
</dbReference>
<dbReference type="Proteomes" id="UP001343698">
    <property type="component" value="Unassembled WGS sequence"/>
</dbReference>
<sequence length="154" mass="17972">MKFNSALLITLSFIGLYLAQAQENNLNTHKDSLNYVLNQYYELNLKVFQQNSTLKDIGKIFELFTDDFTYVHPNYGGVYTREDLYNGYKRNQKNGGYDGSVVDIRIENIIYGLNAITVSKRFITKEDGRVVEGDEQMALFEFKNGKIFMIKEYW</sequence>
<dbReference type="SUPFAM" id="SSF54427">
    <property type="entry name" value="NTF2-like"/>
    <property type="match status" value="1"/>
</dbReference>
<feature type="signal peptide" evidence="1">
    <location>
        <begin position="1"/>
        <end position="21"/>
    </location>
</feature>
<dbReference type="Pfam" id="PF14534">
    <property type="entry name" value="DUF4440"/>
    <property type="match status" value="1"/>
</dbReference>
<gene>
    <name evidence="3" type="ORF">V1H85_06355</name>
</gene>
<dbReference type="InterPro" id="IPR032710">
    <property type="entry name" value="NTF2-like_dom_sf"/>
</dbReference>
<feature type="chain" id="PRO_5047220678" evidence="1">
    <location>
        <begin position="22"/>
        <end position="154"/>
    </location>
</feature>
<evidence type="ECO:0000259" key="2">
    <source>
        <dbReference type="Pfam" id="PF14534"/>
    </source>
</evidence>
<organism evidence="3 4">
    <name type="scientific">Maribacter flavus</name>
    <dbReference type="NCBI Taxonomy" id="1658664"/>
    <lineage>
        <taxon>Bacteria</taxon>
        <taxon>Pseudomonadati</taxon>
        <taxon>Bacteroidota</taxon>
        <taxon>Flavobacteriia</taxon>
        <taxon>Flavobacteriales</taxon>
        <taxon>Flavobacteriaceae</taxon>
        <taxon>Maribacter</taxon>
    </lineage>
</organism>
<accession>A0ABU7IGP6</accession>
<evidence type="ECO:0000256" key="1">
    <source>
        <dbReference type="SAM" id="SignalP"/>
    </source>
</evidence>
<proteinExistence type="predicted"/>
<dbReference type="EMBL" id="JAZDDF010000002">
    <property type="protein sequence ID" value="MEE1972059.1"/>
    <property type="molecule type" value="Genomic_DNA"/>
</dbReference>
<dbReference type="InterPro" id="IPR027843">
    <property type="entry name" value="DUF4440"/>
</dbReference>
<feature type="domain" description="DUF4440" evidence="2">
    <location>
        <begin position="53"/>
        <end position="133"/>
    </location>
</feature>
<reference evidence="3 4" key="1">
    <citation type="submission" date="2024-01" db="EMBL/GenBank/DDBJ databases">
        <title>Maribacter spp. originated from different algae showed divergent polysaccharides utilization ability.</title>
        <authorList>
            <person name="Wang H."/>
            <person name="Wu Y."/>
        </authorList>
    </citation>
    <scope>NUCLEOTIDE SEQUENCE [LARGE SCALE GENOMIC DNA]</scope>
    <source>
        <strain evidence="3 4">KPT27_14</strain>
    </source>
</reference>
<comment type="caution">
    <text evidence="3">The sequence shown here is derived from an EMBL/GenBank/DDBJ whole genome shotgun (WGS) entry which is preliminary data.</text>
</comment>
<name>A0ABU7IGP6_9FLAO</name>